<name>A0A1A7PVV9_9PAST</name>
<protein>
    <submittedName>
        <fullName evidence="5">Restriction endonuclease subunit S</fullName>
    </submittedName>
</protein>
<dbReference type="Gene3D" id="3.90.220.20">
    <property type="entry name" value="DNA methylase specificity domains"/>
    <property type="match status" value="1"/>
</dbReference>
<dbReference type="Proteomes" id="UP000092626">
    <property type="component" value="Unassembled WGS sequence"/>
</dbReference>
<keyword evidence="5" id="KW-0255">Endonuclease</keyword>
<accession>A0A1A7PVV9</accession>
<dbReference type="CDD" id="cd17292">
    <property type="entry name" value="RMtype1_S_LlaA17I_TRD2-CR2_like"/>
    <property type="match status" value="1"/>
</dbReference>
<evidence type="ECO:0000313" key="6">
    <source>
        <dbReference type="Proteomes" id="UP000092626"/>
    </source>
</evidence>
<proteinExistence type="inferred from homology"/>
<keyword evidence="5" id="KW-0540">Nuclease</keyword>
<feature type="domain" description="Type I restriction modification DNA specificity" evidence="4">
    <location>
        <begin position="2"/>
        <end position="165"/>
    </location>
</feature>
<evidence type="ECO:0000259" key="4">
    <source>
        <dbReference type="Pfam" id="PF01420"/>
    </source>
</evidence>
<dbReference type="STRING" id="505345.QV06_02925"/>
<dbReference type="InterPro" id="IPR051212">
    <property type="entry name" value="Type-I_RE_S_subunit"/>
</dbReference>
<keyword evidence="2" id="KW-0680">Restriction system</keyword>
<dbReference type="InterPro" id="IPR044946">
    <property type="entry name" value="Restrct_endonuc_typeI_TRD_sf"/>
</dbReference>
<comment type="similarity">
    <text evidence="1">Belongs to the type-I restriction system S methylase family.</text>
</comment>
<dbReference type="InterPro" id="IPR000055">
    <property type="entry name" value="Restrct_endonuc_typeI_TRD"/>
</dbReference>
<dbReference type="GO" id="GO:0003677">
    <property type="term" value="F:DNA binding"/>
    <property type="evidence" value="ECO:0007669"/>
    <property type="project" value="UniProtKB-KW"/>
</dbReference>
<keyword evidence="5" id="KW-0378">Hydrolase</keyword>
<gene>
    <name evidence="5" type="ORF">QV06_02925</name>
</gene>
<evidence type="ECO:0000256" key="1">
    <source>
        <dbReference type="ARBA" id="ARBA00010923"/>
    </source>
</evidence>
<dbReference type="EMBL" id="JTJR01000011">
    <property type="protein sequence ID" value="OBX05295.1"/>
    <property type="molecule type" value="Genomic_DNA"/>
</dbReference>
<dbReference type="GO" id="GO:0004519">
    <property type="term" value="F:endonuclease activity"/>
    <property type="evidence" value="ECO:0007669"/>
    <property type="project" value="UniProtKB-KW"/>
</dbReference>
<organism evidence="5 6">
    <name type="scientific">Gallibacterium genomosp. 3</name>
    <dbReference type="NCBI Taxonomy" id="505345"/>
    <lineage>
        <taxon>Bacteria</taxon>
        <taxon>Pseudomonadati</taxon>
        <taxon>Pseudomonadota</taxon>
        <taxon>Gammaproteobacteria</taxon>
        <taxon>Pasteurellales</taxon>
        <taxon>Pasteurellaceae</taxon>
        <taxon>Gallibacterium</taxon>
    </lineage>
</organism>
<dbReference type="SUPFAM" id="SSF116734">
    <property type="entry name" value="DNA methylase specificity domain"/>
    <property type="match status" value="1"/>
</dbReference>
<dbReference type="PATRIC" id="fig|505345.6.peg.597"/>
<keyword evidence="3" id="KW-0238">DNA-binding</keyword>
<evidence type="ECO:0000313" key="5">
    <source>
        <dbReference type="EMBL" id="OBX05295.1"/>
    </source>
</evidence>
<dbReference type="GO" id="GO:0009307">
    <property type="term" value="P:DNA restriction-modification system"/>
    <property type="evidence" value="ECO:0007669"/>
    <property type="project" value="UniProtKB-KW"/>
</dbReference>
<sequence>MGEIGEVRMCKRILKEQTADTGEIPFYKIGTFGKEANAFISRELFNEYKSKYSYPKKGNILISASGTIGRTVIFDGKDAYFQDSNIVWIENNESVVLDKFLFYLYQVIKWNIAEGGTIQRLYNDNLKKIKIPIPHIEEQKRIVDILDKFDTLTNSISEGLPKEIELRNKQYEYYREMLLGFERV</sequence>
<dbReference type="AlphaFoldDB" id="A0A1A7PVV9"/>
<dbReference type="PANTHER" id="PTHR43140">
    <property type="entry name" value="TYPE-1 RESTRICTION ENZYME ECOKI SPECIFICITY PROTEIN"/>
    <property type="match status" value="1"/>
</dbReference>
<evidence type="ECO:0000256" key="2">
    <source>
        <dbReference type="ARBA" id="ARBA00022747"/>
    </source>
</evidence>
<comment type="caution">
    <text evidence="5">The sequence shown here is derived from an EMBL/GenBank/DDBJ whole genome shotgun (WGS) entry which is preliminary data.</text>
</comment>
<reference evidence="5 6" key="1">
    <citation type="submission" date="2014-11" db="EMBL/GenBank/DDBJ databases">
        <title>Pan-genome of Gallibacterium spp.</title>
        <authorList>
            <person name="Kudirkiene E."/>
            <person name="Bojesen A.M."/>
        </authorList>
    </citation>
    <scope>NUCLEOTIDE SEQUENCE [LARGE SCALE GENOMIC DNA]</scope>
    <source>
        <strain evidence="5 6">59/S3/89</strain>
    </source>
</reference>
<dbReference type="PANTHER" id="PTHR43140:SF1">
    <property type="entry name" value="TYPE I RESTRICTION ENZYME ECOKI SPECIFICITY SUBUNIT"/>
    <property type="match status" value="1"/>
</dbReference>
<evidence type="ECO:0000256" key="3">
    <source>
        <dbReference type="ARBA" id="ARBA00023125"/>
    </source>
</evidence>
<dbReference type="Pfam" id="PF01420">
    <property type="entry name" value="Methylase_S"/>
    <property type="match status" value="1"/>
</dbReference>